<sequence length="146" mass="16793">MNKEAPVTCSSEHVQTEHVNDNSNSQIPITENNDLPNKENHLSSLLTTVLSNNSLDVPLTFSNIEKDDFVFQMIRGDGNCFYRAFAFSFLKILGEREESFRVKIWNHFLKGVLTIMKNSFKLPSHLNSSLSEIRTRIFDFLVNYFG</sequence>
<dbReference type="RefSeq" id="XP_044549656.1">
    <property type="nucleotide sequence ID" value="XM_044693010.1"/>
</dbReference>
<dbReference type="Proteomes" id="UP000816034">
    <property type="component" value="Unassembled WGS sequence"/>
</dbReference>
<dbReference type="PROSITE" id="PS50802">
    <property type="entry name" value="OTU"/>
    <property type="match status" value="1"/>
</dbReference>
<dbReference type="SUPFAM" id="SSF54001">
    <property type="entry name" value="Cysteine proteinases"/>
    <property type="match status" value="1"/>
</dbReference>
<dbReference type="InterPro" id="IPR038765">
    <property type="entry name" value="Papain-like_cys_pep_sf"/>
</dbReference>
<dbReference type="InterPro" id="IPR003323">
    <property type="entry name" value="OTU_dom"/>
</dbReference>
<evidence type="ECO:0000259" key="2">
    <source>
        <dbReference type="PROSITE" id="PS50802"/>
    </source>
</evidence>
<dbReference type="Gene3D" id="1.20.1300.20">
    <property type="entry name" value="Peptidase C65 Otubain, subdomain 2"/>
    <property type="match status" value="1"/>
</dbReference>
<dbReference type="GeneID" id="68095933"/>
<feature type="compositionally biased region" description="Polar residues" evidence="1">
    <location>
        <begin position="21"/>
        <end position="34"/>
    </location>
</feature>
<comment type="caution">
    <text evidence="3">The sequence shown here is derived from an EMBL/GenBank/DDBJ whole genome shotgun (WGS) entry which is preliminary data.</text>
</comment>
<organism evidence="3 4">
    <name type="scientific">Naegleria lovaniensis</name>
    <name type="common">Amoeba</name>
    <dbReference type="NCBI Taxonomy" id="51637"/>
    <lineage>
        <taxon>Eukaryota</taxon>
        <taxon>Discoba</taxon>
        <taxon>Heterolobosea</taxon>
        <taxon>Tetramitia</taxon>
        <taxon>Eutetramitia</taxon>
        <taxon>Vahlkampfiidae</taxon>
        <taxon>Naegleria</taxon>
    </lineage>
</organism>
<dbReference type="InterPro" id="IPR019400">
    <property type="entry name" value="Peptidase_C65_otubain"/>
</dbReference>
<protein>
    <recommendedName>
        <fullName evidence="2">OTU domain-containing protein</fullName>
    </recommendedName>
</protein>
<dbReference type="AlphaFoldDB" id="A0AA88GTC6"/>
<keyword evidence="4" id="KW-1185">Reference proteome</keyword>
<feature type="domain" description="OTU" evidence="2">
    <location>
        <begin position="69"/>
        <end position="146"/>
    </location>
</feature>
<feature type="region of interest" description="Disordered" evidence="1">
    <location>
        <begin position="1"/>
        <end position="34"/>
    </location>
</feature>
<proteinExistence type="predicted"/>
<accession>A0AA88GTC6</accession>
<dbReference type="InterPro" id="IPR042467">
    <property type="entry name" value="Peptidase_C65_otubain_sub2"/>
</dbReference>
<evidence type="ECO:0000313" key="3">
    <source>
        <dbReference type="EMBL" id="KAG2385663.1"/>
    </source>
</evidence>
<dbReference type="Pfam" id="PF10275">
    <property type="entry name" value="Peptidase_C65"/>
    <property type="match status" value="1"/>
</dbReference>
<evidence type="ECO:0000256" key="1">
    <source>
        <dbReference type="SAM" id="MobiDB-lite"/>
    </source>
</evidence>
<gene>
    <name evidence="3" type="ORF">C9374_003478</name>
</gene>
<dbReference type="EMBL" id="PYSW02000018">
    <property type="protein sequence ID" value="KAG2385663.1"/>
    <property type="molecule type" value="Genomic_DNA"/>
</dbReference>
<reference evidence="3 4" key="1">
    <citation type="journal article" date="2018" name="BMC Genomics">
        <title>The genome of Naegleria lovaniensis, the basis for a comparative approach to unravel pathogenicity factors of the human pathogenic amoeba N. fowleri.</title>
        <authorList>
            <person name="Liechti N."/>
            <person name="Schurch N."/>
            <person name="Bruggmann R."/>
            <person name="Wittwer M."/>
        </authorList>
    </citation>
    <scope>NUCLEOTIDE SEQUENCE [LARGE SCALE GENOMIC DNA]</scope>
    <source>
        <strain evidence="3 4">ATCC 30569</strain>
    </source>
</reference>
<name>A0AA88GTC6_NAELO</name>
<evidence type="ECO:0000313" key="4">
    <source>
        <dbReference type="Proteomes" id="UP000816034"/>
    </source>
</evidence>